<evidence type="ECO:0000313" key="6">
    <source>
        <dbReference type="Proteomes" id="UP000199361"/>
    </source>
</evidence>
<dbReference type="AlphaFoldDB" id="A0A1I0JTJ1"/>
<dbReference type="PROSITE" id="PS50043">
    <property type="entry name" value="HTH_LUXR_2"/>
    <property type="match status" value="1"/>
</dbReference>
<accession>A0A1I0JTJ1</accession>
<keyword evidence="1" id="KW-0547">Nucleotide-binding</keyword>
<dbReference type="GO" id="GO:0005524">
    <property type="term" value="F:ATP binding"/>
    <property type="evidence" value="ECO:0007669"/>
    <property type="project" value="UniProtKB-KW"/>
</dbReference>
<keyword evidence="2" id="KW-0067">ATP-binding</keyword>
<reference evidence="5 6" key="1">
    <citation type="submission" date="2016-10" db="EMBL/GenBank/DDBJ databases">
        <authorList>
            <person name="de Groot N.N."/>
        </authorList>
    </citation>
    <scope>NUCLEOTIDE SEQUENCE [LARGE SCALE GENOMIC DNA]</scope>
    <source>
        <strain evidence="5 6">CGMCC 4.5598</strain>
    </source>
</reference>
<dbReference type="SMART" id="SM00421">
    <property type="entry name" value="HTH_LUXR"/>
    <property type="match status" value="1"/>
</dbReference>
<dbReference type="Pfam" id="PF13191">
    <property type="entry name" value="AAA_16"/>
    <property type="match status" value="1"/>
</dbReference>
<dbReference type="InterPro" id="IPR027417">
    <property type="entry name" value="P-loop_NTPase"/>
</dbReference>
<dbReference type="InterPro" id="IPR016032">
    <property type="entry name" value="Sig_transdc_resp-reg_C-effctor"/>
</dbReference>
<dbReference type="PRINTS" id="PR00038">
    <property type="entry name" value="HTHLUXR"/>
</dbReference>
<dbReference type="CDD" id="cd06170">
    <property type="entry name" value="LuxR_C_like"/>
    <property type="match status" value="1"/>
</dbReference>
<evidence type="ECO:0000256" key="1">
    <source>
        <dbReference type="ARBA" id="ARBA00022741"/>
    </source>
</evidence>
<evidence type="ECO:0000313" key="5">
    <source>
        <dbReference type="EMBL" id="SEU14077.1"/>
    </source>
</evidence>
<dbReference type="InterPro" id="IPR041664">
    <property type="entry name" value="AAA_16"/>
</dbReference>
<protein>
    <submittedName>
        <fullName evidence="5">AAA ATPase domain-containing protein</fullName>
    </submittedName>
</protein>
<dbReference type="SUPFAM" id="SSF46894">
    <property type="entry name" value="C-terminal effector domain of the bipartite response regulators"/>
    <property type="match status" value="1"/>
</dbReference>
<feature type="region of interest" description="Disordered" evidence="3">
    <location>
        <begin position="1"/>
        <end position="20"/>
    </location>
</feature>
<dbReference type="STRING" id="568860.SAMN05421811_106227"/>
<evidence type="ECO:0000259" key="4">
    <source>
        <dbReference type="PROSITE" id="PS50043"/>
    </source>
</evidence>
<dbReference type="SUPFAM" id="SSF52540">
    <property type="entry name" value="P-loop containing nucleoside triphosphate hydrolases"/>
    <property type="match status" value="1"/>
</dbReference>
<organism evidence="5 6">
    <name type="scientific">Nonomuraea wenchangensis</name>
    <dbReference type="NCBI Taxonomy" id="568860"/>
    <lineage>
        <taxon>Bacteria</taxon>
        <taxon>Bacillati</taxon>
        <taxon>Actinomycetota</taxon>
        <taxon>Actinomycetes</taxon>
        <taxon>Streptosporangiales</taxon>
        <taxon>Streptosporangiaceae</taxon>
        <taxon>Nonomuraea</taxon>
    </lineage>
</organism>
<gene>
    <name evidence="5" type="ORF">SAMN05421811_106227</name>
</gene>
<sequence>MGVSSGQDRPHPPKPLLRGRGDEKSVLLRLLDDARDGRGGALLLTGGAGIGKTALLDLAVARATPGFLVLRVSGVAAESRLPYAGLHGLLGPIAEEVGTLPEGQVRALREALECGTTAPGLVLPAAVLGLLSAVAAGGRPVLACVDDVDHLDPASRDALAFAARRLGRARVALLFAARSPSGLDGVPARAVEGLGQEAVRELAADLTPERRLPEDLVAALDAVARGNPLALTELIGSLTPDQLAGVAAPPTTLPRSGRLWREHAALLAALPRETRRLLLLISADPALDVAALLRAARPACALTALEPAEQAGVLQADGDRYAFRDPAVRAVAYQDASLSERRHAHHLLATMLTEPPPRRRRPGQAAARSEAAGDSPGKRLRRAWHRSWALDAPATRVADDLAAAALAARPLDDHPEPYLALERAADLTAHPTLKAERLAAAAHHAWTAGRPQAARSLLARLRALTAPGVTAPDELRGRVQFLRGSLELLGGETGSAREELLAAAGRLLDGEQRMLGVRALVRAADASYRAGDNRAFIAIARHAAALRRPDESAPTELMFEYLAGMAATFSGSHEEAAGPLRRVVELAGAVRDPSVLVWACVASMLLGEDAIAHRLSARAVESARVRGVASAIPQLLEYMIYPDYWTGRYASLAETAARGLRLAQETGQLNTAAQHLAWLAITAAVEGDQETCRVRADAAIDLADAHDLGLAGAIGNWALAYLDLAAGRPADAAQRLRAERRNSHVVIRVMATPHLIEACARTGDRERASAALRVLERWVGSTRSPDLRALVARCRALLAPAGEGDELFLEALELHGQGLCEFETARTRLLYGSALRRERRPGAARNHLHAALETFERYGARLWTDQARTELRASGDTTRPTAAAPGTAAPLTAQQLQIARMVAGGATNKEIAEQLFLSRRTVEHHLRNIFSRLGVRSRVELTRLFIS</sequence>
<dbReference type="PROSITE" id="PS00622">
    <property type="entry name" value="HTH_LUXR_1"/>
    <property type="match status" value="1"/>
</dbReference>
<feature type="region of interest" description="Disordered" evidence="3">
    <location>
        <begin position="352"/>
        <end position="380"/>
    </location>
</feature>
<proteinExistence type="predicted"/>
<dbReference type="Pfam" id="PF00196">
    <property type="entry name" value="GerE"/>
    <property type="match status" value="1"/>
</dbReference>
<dbReference type="GO" id="GO:0004016">
    <property type="term" value="F:adenylate cyclase activity"/>
    <property type="evidence" value="ECO:0007669"/>
    <property type="project" value="TreeGrafter"/>
</dbReference>
<dbReference type="Gene3D" id="1.10.10.10">
    <property type="entry name" value="Winged helix-like DNA-binding domain superfamily/Winged helix DNA-binding domain"/>
    <property type="match status" value="1"/>
</dbReference>
<dbReference type="GO" id="GO:0003677">
    <property type="term" value="F:DNA binding"/>
    <property type="evidence" value="ECO:0007669"/>
    <property type="project" value="InterPro"/>
</dbReference>
<dbReference type="GO" id="GO:0006355">
    <property type="term" value="P:regulation of DNA-templated transcription"/>
    <property type="evidence" value="ECO:0007669"/>
    <property type="project" value="InterPro"/>
</dbReference>
<feature type="domain" description="HTH luxR-type" evidence="4">
    <location>
        <begin position="884"/>
        <end position="947"/>
    </location>
</feature>
<dbReference type="InterPro" id="IPR036388">
    <property type="entry name" value="WH-like_DNA-bd_sf"/>
</dbReference>
<evidence type="ECO:0000256" key="2">
    <source>
        <dbReference type="ARBA" id="ARBA00022840"/>
    </source>
</evidence>
<dbReference type="InterPro" id="IPR000792">
    <property type="entry name" value="Tscrpt_reg_LuxR_C"/>
</dbReference>
<dbReference type="PANTHER" id="PTHR16305:SF35">
    <property type="entry name" value="TRANSCRIPTIONAL ACTIVATOR DOMAIN"/>
    <property type="match status" value="1"/>
</dbReference>
<dbReference type="EMBL" id="FOHX01000006">
    <property type="protein sequence ID" value="SEU14077.1"/>
    <property type="molecule type" value="Genomic_DNA"/>
</dbReference>
<keyword evidence="6" id="KW-1185">Reference proteome</keyword>
<dbReference type="GO" id="GO:0005737">
    <property type="term" value="C:cytoplasm"/>
    <property type="evidence" value="ECO:0007669"/>
    <property type="project" value="TreeGrafter"/>
</dbReference>
<name>A0A1I0JTJ1_9ACTN</name>
<evidence type="ECO:0000256" key="3">
    <source>
        <dbReference type="SAM" id="MobiDB-lite"/>
    </source>
</evidence>
<dbReference type="PANTHER" id="PTHR16305">
    <property type="entry name" value="TESTICULAR SOLUBLE ADENYLYL CYCLASE"/>
    <property type="match status" value="1"/>
</dbReference>
<dbReference type="Proteomes" id="UP000199361">
    <property type="component" value="Unassembled WGS sequence"/>
</dbReference>